<feature type="chain" id="PRO_5045921368" evidence="4">
    <location>
        <begin position="24"/>
        <end position="332"/>
    </location>
</feature>
<name>A0ABU1GAW8_9GAMM</name>
<keyword evidence="6" id="KW-1185">Reference proteome</keyword>
<dbReference type="Gene3D" id="3.40.190.170">
    <property type="entry name" value="Bacterial extracellular solute-binding protein, family 7"/>
    <property type="match status" value="1"/>
</dbReference>
<reference evidence="5 6" key="1">
    <citation type="submission" date="2023-04" db="EMBL/GenBank/DDBJ databases">
        <title>A long-awaited taxogenomic arrangement of the family Halomonadaceae.</title>
        <authorList>
            <person name="De La Haba R."/>
            <person name="Chuvochina M."/>
            <person name="Wittouck S."/>
            <person name="Arahal D.R."/>
            <person name="Sanchez-Porro C."/>
            <person name="Hugenholtz P."/>
            <person name="Ventosa A."/>
        </authorList>
    </citation>
    <scope>NUCLEOTIDE SEQUENCE [LARGE SCALE GENOMIC DNA]</scope>
    <source>
        <strain evidence="5 6">DSM 18042</strain>
    </source>
</reference>
<dbReference type="InterPro" id="IPR018389">
    <property type="entry name" value="DctP_fam"/>
</dbReference>
<dbReference type="Pfam" id="PF03480">
    <property type="entry name" value="DctP"/>
    <property type="match status" value="1"/>
</dbReference>
<evidence type="ECO:0000256" key="2">
    <source>
        <dbReference type="ARBA" id="ARBA00022448"/>
    </source>
</evidence>
<evidence type="ECO:0000256" key="4">
    <source>
        <dbReference type="SAM" id="SignalP"/>
    </source>
</evidence>
<evidence type="ECO:0000256" key="1">
    <source>
        <dbReference type="ARBA" id="ARBA00009023"/>
    </source>
</evidence>
<comment type="caution">
    <text evidence="5">The sequence shown here is derived from an EMBL/GenBank/DDBJ whole genome shotgun (WGS) entry which is preliminary data.</text>
</comment>
<proteinExistence type="inferred from homology"/>
<evidence type="ECO:0000313" key="6">
    <source>
        <dbReference type="Proteomes" id="UP001269267"/>
    </source>
</evidence>
<dbReference type="InterPro" id="IPR038404">
    <property type="entry name" value="TRAP_DctP_sf"/>
</dbReference>
<evidence type="ECO:0000313" key="5">
    <source>
        <dbReference type="EMBL" id="MDR5874621.1"/>
    </source>
</evidence>
<feature type="signal peptide" evidence="4">
    <location>
        <begin position="1"/>
        <end position="23"/>
    </location>
</feature>
<dbReference type="NCBIfam" id="NF037995">
    <property type="entry name" value="TRAP_S1"/>
    <property type="match status" value="1"/>
</dbReference>
<evidence type="ECO:0000256" key="3">
    <source>
        <dbReference type="ARBA" id="ARBA00022729"/>
    </source>
</evidence>
<gene>
    <name evidence="5" type="primary">dctP</name>
    <name evidence="5" type="ORF">QC815_06750</name>
</gene>
<keyword evidence="3 4" id="KW-0732">Signal</keyword>
<sequence length="332" mass="36621">MTSLRLNILTAAIGMGLSVAAHAQESIILATPMPEDHIMHTTAEAFMEALPEDSGLKVEYHPGGDLGDWTSLFEQVSQGVLPMSMTYAASDLDKRLDITLLPYAFKDWDSAEAAISIDGSLFPVYEDIYADLGMKLLGIIPVDFYGLAMRKGDERVPTNFPSDGKGIKLRVAPVAIGVEQFKTFGFSPVPMPYSELYTALQLGTVDGRAYATPVEIWQMRDVLSSYILTNDSFEQGAWVVNQQWWEGLSEAQQQAILTARDEALSVAWGQAQDTSENFKSQIREAGVEIVELSEEEMAQAEALARDEVWPWMEEQVGKELIDTVREATAATP</sequence>
<organism evidence="5 6">
    <name type="scientific">Vreelandella gomseomensis</name>
    <dbReference type="NCBI Taxonomy" id="370766"/>
    <lineage>
        <taxon>Bacteria</taxon>
        <taxon>Pseudomonadati</taxon>
        <taxon>Pseudomonadota</taxon>
        <taxon>Gammaproteobacteria</taxon>
        <taxon>Oceanospirillales</taxon>
        <taxon>Halomonadaceae</taxon>
        <taxon>Vreelandella</taxon>
    </lineage>
</organism>
<keyword evidence="2" id="KW-0813">Transport</keyword>
<dbReference type="PANTHER" id="PTHR33376">
    <property type="match status" value="1"/>
</dbReference>
<accession>A0ABU1GAW8</accession>
<protein>
    <submittedName>
        <fullName evidence="5">TRAP transporter substrate-binding protein DctP</fullName>
    </submittedName>
</protein>
<comment type="similarity">
    <text evidence="1">Belongs to the bacterial solute-binding protein 7 family.</text>
</comment>
<dbReference type="PANTHER" id="PTHR33376:SF7">
    <property type="entry name" value="C4-DICARBOXYLATE-BINDING PROTEIN DCTB"/>
    <property type="match status" value="1"/>
</dbReference>
<dbReference type="EMBL" id="JARWAI010000004">
    <property type="protein sequence ID" value="MDR5874621.1"/>
    <property type="molecule type" value="Genomic_DNA"/>
</dbReference>
<dbReference type="RefSeq" id="WP_309767644.1">
    <property type="nucleotide sequence ID" value="NZ_JARWAI010000004.1"/>
</dbReference>
<dbReference type="Proteomes" id="UP001269267">
    <property type="component" value="Unassembled WGS sequence"/>
</dbReference>